<evidence type="ECO:0000256" key="1">
    <source>
        <dbReference type="ARBA" id="ARBA00023157"/>
    </source>
</evidence>
<gene>
    <name evidence="2" type="primary">Ervv2_0</name>
    <name evidence="2" type="ORF">FURFIG_R15395</name>
</gene>
<comment type="caution">
    <text evidence="2">The sequence shown here is derived from an EMBL/GenBank/DDBJ whole genome shotgun (WGS) entry which is preliminary data.</text>
</comment>
<keyword evidence="3" id="KW-1185">Reference proteome</keyword>
<dbReference type="InterPro" id="IPR018154">
    <property type="entry name" value="TLV/ENV_coat_polyprotein"/>
</dbReference>
<dbReference type="SUPFAM" id="SSF58069">
    <property type="entry name" value="Virus ectodomain"/>
    <property type="match status" value="1"/>
</dbReference>
<dbReference type="Proteomes" id="UP000529852">
    <property type="component" value="Unassembled WGS sequence"/>
</dbReference>
<feature type="non-terminal residue" evidence="2">
    <location>
        <position position="95"/>
    </location>
</feature>
<sequence>MTFHSMIRPLIPSSGLIELEKAIINISVVIEHIKNHTLDAIMALQEEVRGLARVVLQNRMVLNFLLASQEGMCTIINSSCCSYIDQNGRISRDLD</sequence>
<feature type="non-terminal residue" evidence="2">
    <location>
        <position position="1"/>
    </location>
</feature>
<organism evidence="2 3">
    <name type="scientific">Furnarius figulus</name>
    <dbReference type="NCBI Taxonomy" id="463165"/>
    <lineage>
        <taxon>Eukaryota</taxon>
        <taxon>Metazoa</taxon>
        <taxon>Chordata</taxon>
        <taxon>Craniata</taxon>
        <taxon>Vertebrata</taxon>
        <taxon>Euteleostomi</taxon>
        <taxon>Archelosauria</taxon>
        <taxon>Archosauria</taxon>
        <taxon>Dinosauria</taxon>
        <taxon>Saurischia</taxon>
        <taxon>Theropoda</taxon>
        <taxon>Coelurosauria</taxon>
        <taxon>Aves</taxon>
        <taxon>Neognathae</taxon>
        <taxon>Neoaves</taxon>
        <taxon>Telluraves</taxon>
        <taxon>Australaves</taxon>
        <taxon>Passeriformes</taxon>
        <taxon>Furnariidae</taxon>
        <taxon>Furnarius</taxon>
    </lineage>
</organism>
<dbReference type="EMBL" id="VYZD01000196">
    <property type="protein sequence ID" value="NWR87440.1"/>
    <property type="molecule type" value="Genomic_DNA"/>
</dbReference>
<protein>
    <submittedName>
        <fullName evidence="2">ERVV2 protein</fullName>
    </submittedName>
</protein>
<accession>A0A7K5AVD1</accession>
<dbReference type="Gene3D" id="1.10.287.210">
    <property type="match status" value="1"/>
</dbReference>
<dbReference type="PANTHER" id="PTHR10424:SF73">
    <property type="entry name" value="ENDOGENOUS RETROVIRUS GROUP FC1 ENV POLYPROTEIN-RELATED"/>
    <property type="match status" value="1"/>
</dbReference>
<reference evidence="2 3" key="1">
    <citation type="submission" date="2019-09" db="EMBL/GenBank/DDBJ databases">
        <title>Bird 10,000 Genomes (B10K) Project - Family phase.</title>
        <authorList>
            <person name="Zhang G."/>
        </authorList>
    </citation>
    <scope>NUCLEOTIDE SEQUENCE [LARGE SCALE GENOMIC DNA]</scope>
    <source>
        <strain evidence="2">B10K-DU-003-06</strain>
    </source>
</reference>
<evidence type="ECO:0000313" key="2">
    <source>
        <dbReference type="EMBL" id="NWR87440.1"/>
    </source>
</evidence>
<proteinExistence type="predicted"/>
<dbReference type="Pfam" id="PF00429">
    <property type="entry name" value="TLV_coat"/>
    <property type="match status" value="1"/>
</dbReference>
<evidence type="ECO:0000313" key="3">
    <source>
        <dbReference type="Proteomes" id="UP000529852"/>
    </source>
</evidence>
<dbReference type="AlphaFoldDB" id="A0A7K5AVD1"/>
<name>A0A7K5AVD1_9FURN</name>
<keyword evidence="1" id="KW-1015">Disulfide bond</keyword>
<dbReference type="PANTHER" id="PTHR10424">
    <property type="entry name" value="VIRAL ENVELOPE PROTEIN"/>
    <property type="match status" value="1"/>
</dbReference>